<dbReference type="InterPro" id="IPR032675">
    <property type="entry name" value="LRR_dom_sf"/>
</dbReference>
<evidence type="ECO:0008006" key="3">
    <source>
        <dbReference type="Google" id="ProtNLM"/>
    </source>
</evidence>
<reference evidence="1" key="1">
    <citation type="submission" date="2021-03" db="EMBL/GenBank/DDBJ databases">
        <title>Chromosome level genome of the anhydrobiotic midge Polypedilum vanderplanki.</title>
        <authorList>
            <person name="Yoshida Y."/>
            <person name="Kikawada T."/>
            <person name="Gusev O."/>
        </authorList>
    </citation>
    <scope>NUCLEOTIDE SEQUENCE</scope>
    <source>
        <strain evidence="1">NIAS01</strain>
        <tissue evidence="1">Whole body or cell culture</tissue>
    </source>
</reference>
<sequence>MNRRTKKRKLQTIEEVEIKIEERLEESKPIIAVDENENFRFFNLDYFDILKMILNNIRIPDIKNVALVNKKFYQILSSLRKNKTYLYIRNLKNDDLPGLLKTKRQFNEIFFYGNQDPQHVTQILKTFGKDLQILKFAKSNLNFFEVQNKSQSPASLSDWLCQTRNITELDLINIKIENSPNDDRLRILLKSLAKLRCYDSFLNVIVSPSLVKLELQVIDTIDFQKLNNIQEFLDISFRLKHFDLRVFCNIDDKEVQNVSLKLDHIKLDKLIIREFRFNPRHVADILNKQKNLMHLHLEDGTLSNDDSDAQYLRQLQIVFDQILDLKQLNKLTIEMPSVDFLIRLQNLPNLKRLSIINFPQIDLKFLKEISNSKLEKFCIENIEFGKKSIEKNDVEFLHGIIKNVKTLKIDTTPLNIVKLLLNEIPNLKVLKMIRNSEIAKKCKQMSGENVELPITNLEKIICDTEDFKMRILPIIRSSPQLMHVKIYWDNKNTPFMEMVFDILESCSDIKLIEFVHGALFVKEDIFPSYKTHLSFSCKNMNFERIVLRKEAKVIYRRVN</sequence>
<protein>
    <recommendedName>
        <fullName evidence="3">F-box domain-containing protein</fullName>
    </recommendedName>
</protein>
<dbReference type="SUPFAM" id="SSF52047">
    <property type="entry name" value="RNI-like"/>
    <property type="match status" value="1"/>
</dbReference>
<organism evidence="1 2">
    <name type="scientific">Polypedilum vanderplanki</name>
    <name type="common">Sleeping chironomid midge</name>
    <dbReference type="NCBI Taxonomy" id="319348"/>
    <lineage>
        <taxon>Eukaryota</taxon>
        <taxon>Metazoa</taxon>
        <taxon>Ecdysozoa</taxon>
        <taxon>Arthropoda</taxon>
        <taxon>Hexapoda</taxon>
        <taxon>Insecta</taxon>
        <taxon>Pterygota</taxon>
        <taxon>Neoptera</taxon>
        <taxon>Endopterygota</taxon>
        <taxon>Diptera</taxon>
        <taxon>Nematocera</taxon>
        <taxon>Chironomoidea</taxon>
        <taxon>Chironomidae</taxon>
        <taxon>Chironominae</taxon>
        <taxon>Polypedilum</taxon>
        <taxon>Polypedilum</taxon>
    </lineage>
</organism>
<accession>A0A9J6CRH3</accession>
<dbReference type="Gene3D" id="3.80.10.10">
    <property type="entry name" value="Ribonuclease Inhibitor"/>
    <property type="match status" value="1"/>
</dbReference>
<dbReference type="Proteomes" id="UP001107558">
    <property type="component" value="Chromosome 1"/>
</dbReference>
<evidence type="ECO:0000313" key="2">
    <source>
        <dbReference type="Proteomes" id="UP001107558"/>
    </source>
</evidence>
<name>A0A9J6CRH3_POLVA</name>
<dbReference type="OrthoDB" id="10510801at2759"/>
<dbReference type="AlphaFoldDB" id="A0A9J6CRH3"/>
<proteinExistence type="predicted"/>
<keyword evidence="2" id="KW-1185">Reference proteome</keyword>
<evidence type="ECO:0000313" key="1">
    <source>
        <dbReference type="EMBL" id="KAG5684801.1"/>
    </source>
</evidence>
<comment type="caution">
    <text evidence="1">The sequence shown here is derived from an EMBL/GenBank/DDBJ whole genome shotgun (WGS) entry which is preliminary data.</text>
</comment>
<dbReference type="EMBL" id="JADBJN010000001">
    <property type="protein sequence ID" value="KAG5684801.1"/>
    <property type="molecule type" value="Genomic_DNA"/>
</dbReference>
<gene>
    <name evidence="1" type="ORF">PVAND_014014</name>
</gene>